<comment type="caution">
    <text evidence="9">The sequence shown here is derived from an EMBL/GenBank/DDBJ whole genome shotgun (WGS) entry which is preliminary data.</text>
</comment>
<protein>
    <submittedName>
        <fullName evidence="9">Heterodisulfide reductase-related iron-sulfur binding cluster</fullName>
    </submittedName>
</protein>
<dbReference type="InterPro" id="IPR004017">
    <property type="entry name" value="Cys_rich_dom"/>
</dbReference>
<dbReference type="InterPro" id="IPR051460">
    <property type="entry name" value="HdrC_iron-sulfur_subunit"/>
</dbReference>
<proteinExistence type="inferred from homology"/>
<dbReference type="PROSITE" id="PS51379">
    <property type="entry name" value="4FE4S_FER_2"/>
    <property type="match status" value="2"/>
</dbReference>
<dbReference type="InterPro" id="IPR036197">
    <property type="entry name" value="NarG-like_sf"/>
</dbReference>
<dbReference type="Pfam" id="PF13187">
    <property type="entry name" value="Fer4_9"/>
    <property type="match status" value="1"/>
</dbReference>
<dbReference type="RefSeq" id="WP_338007307.1">
    <property type="nucleotide sequence ID" value="NZ_JAOPKB010000002.1"/>
</dbReference>
<gene>
    <name evidence="9" type="ORF">OB955_06300</name>
</gene>
<feature type="transmembrane region" description="Helical" evidence="7">
    <location>
        <begin position="132"/>
        <end position="155"/>
    </location>
</feature>
<feature type="domain" description="4Fe-4S ferredoxin-type" evidence="8">
    <location>
        <begin position="296"/>
        <end position="325"/>
    </location>
</feature>
<dbReference type="PANTHER" id="PTHR43255">
    <property type="entry name" value="IRON-SULFUR-BINDING OXIDOREDUCTASE FADF-RELATED-RELATED"/>
    <property type="match status" value="1"/>
</dbReference>
<keyword evidence="10" id="KW-1185">Reference proteome</keyword>
<dbReference type="Gene3D" id="1.10.1060.10">
    <property type="entry name" value="Alpha-helical ferredoxin"/>
    <property type="match status" value="1"/>
</dbReference>
<dbReference type="InterPro" id="IPR017900">
    <property type="entry name" value="4Fe4S_Fe_S_CS"/>
</dbReference>
<dbReference type="PANTHER" id="PTHR43255:SF1">
    <property type="entry name" value="IRON-SULFUR-BINDING OXIDOREDUCTASE FADF-RELATED"/>
    <property type="match status" value="1"/>
</dbReference>
<evidence type="ECO:0000256" key="4">
    <source>
        <dbReference type="ARBA" id="ARBA00023002"/>
    </source>
</evidence>
<keyword evidence="6" id="KW-0411">Iron-sulfur</keyword>
<keyword evidence="3" id="KW-0479">Metal-binding</keyword>
<sequence>MIVPLQAAETPTPTRETFWGISGVGEILFYYLTALVVVVFLYGVYARFARYAEGDEDPIDRLDDLGSRIVAAARIVLTNEKQFDRDLYGGLMHSFIMWGFLTLLIATTILAIDMDAWQLVLGQESFWVGDFYLGYQFVVDAMGLLFVVGIGMALYRRYWVRNHRLWGRHTSSEDDLFIWTLFVLGVGGFLLEGLRILATGYPEFEIVSFVGWGTALALETVGVDQSLATTLHWWAWWSHALVALAFVAWIPYAKPFHMLSSFANVVTRDENSARRLPGIPADLEATNAETIDDFTWKEILDQDACTKCGRCSAVCPAKASDRPLDPRDVILDLKSYREELDAGTTDEQSIVADGGTSVIDAETMESCMACMACVDSCPVEIEHLNSFTRLNRQLVDQGDVDPGMQDVFQNVMQDGNTFGNAARNRADWADPLEFDLTDAREESVEYLWYVGDYPSYDDRNKKVARSLATILEAADVDFGILFEDEKYDGNDVRRVGEEFLYLELAGHHVESFEACDFEKLVCTDPHSYNTFENEYSEVDFAEFADDPMMPFEYDGYWNADGEVEVLHWTQAVEELVADGRVGLSGTELEYTVTYHDPCHLGRYNDEYEAPRDLIRATGCELVEMPRNRANSFCCGGGGGGVWMEFDEDPKPSEERLREALEDTDTAADATVEKFVVACPMCMTMYEDGRKTGGFEDDLEIVDIAELIVEALGKEDVATGE</sequence>
<feature type="domain" description="4Fe-4S ferredoxin-type" evidence="8">
    <location>
        <begin position="355"/>
        <end position="387"/>
    </location>
</feature>
<reference evidence="9 10" key="1">
    <citation type="submission" date="2022-09" db="EMBL/GenBank/DDBJ databases">
        <title>Enrichment on poylsaccharides allowed isolation of novel metabolic and taxonomic groups of Haloarchaea.</title>
        <authorList>
            <person name="Sorokin D.Y."/>
            <person name="Elcheninov A.G."/>
            <person name="Khizhniak T.V."/>
            <person name="Kolganova T.V."/>
            <person name="Kublanov I.V."/>
        </authorList>
    </citation>
    <scope>NUCLEOTIDE SEQUENCE [LARGE SCALE GENOMIC DNA]</scope>
    <source>
        <strain evidence="9 10">AArc-m2/3/4</strain>
    </source>
</reference>
<keyword evidence="2" id="KW-0004">4Fe-4S</keyword>
<accession>A0ABT2QBP4</accession>
<keyword evidence="7" id="KW-0812">Transmembrane</keyword>
<evidence type="ECO:0000256" key="1">
    <source>
        <dbReference type="ARBA" id="ARBA00007097"/>
    </source>
</evidence>
<keyword evidence="7" id="KW-0472">Membrane</keyword>
<dbReference type="InterPro" id="IPR009051">
    <property type="entry name" value="Helical_ferredxn"/>
</dbReference>
<keyword evidence="5" id="KW-0408">Iron</keyword>
<dbReference type="EMBL" id="JAOPKB010000002">
    <property type="protein sequence ID" value="MCU4972346.1"/>
    <property type="molecule type" value="Genomic_DNA"/>
</dbReference>
<organism evidence="9 10">
    <name type="scientific">Natronoglomus mannanivorans</name>
    <dbReference type="NCBI Taxonomy" id="2979990"/>
    <lineage>
        <taxon>Archaea</taxon>
        <taxon>Methanobacteriati</taxon>
        <taxon>Methanobacteriota</taxon>
        <taxon>Stenosarchaea group</taxon>
        <taxon>Halobacteria</taxon>
        <taxon>Halobacteriales</taxon>
        <taxon>Natrialbaceae</taxon>
        <taxon>Natronoglomus</taxon>
    </lineage>
</organism>
<dbReference type="Pfam" id="PF02754">
    <property type="entry name" value="CCG"/>
    <property type="match status" value="1"/>
</dbReference>
<evidence type="ECO:0000256" key="3">
    <source>
        <dbReference type="ARBA" id="ARBA00022723"/>
    </source>
</evidence>
<feature type="transmembrane region" description="Helical" evidence="7">
    <location>
        <begin position="91"/>
        <end position="112"/>
    </location>
</feature>
<evidence type="ECO:0000313" key="10">
    <source>
        <dbReference type="Proteomes" id="UP001320972"/>
    </source>
</evidence>
<name>A0ABT2QBP4_9EURY</name>
<dbReference type="SUPFAM" id="SSF103501">
    <property type="entry name" value="Respiratory nitrate reductase 1 gamma chain"/>
    <property type="match status" value="1"/>
</dbReference>
<evidence type="ECO:0000256" key="7">
    <source>
        <dbReference type="SAM" id="Phobius"/>
    </source>
</evidence>
<evidence type="ECO:0000256" key="2">
    <source>
        <dbReference type="ARBA" id="ARBA00022485"/>
    </source>
</evidence>
<dbReference type="PROSITE" id="PS00198">
    <property type="entry name" value="4FE4S_FER_1"/>
    <property type="match status" value="2"/>
</dbReference>
<evidence type="ECO:0000256" key="6">
    <source>
        <dbReference type="ARBA" id="ARBA00023014"/>
    </source>
</evidence>
<feature type="transmembrane region" description="Helical" evidence="7">
    <location>
        <begin position="233"/>
        <end position="252"/>
    </location>
</feature>
<evidence type="ECO:0000256" key="5">
    <source>
        <dbReference type="ARBA" id="ARBA00023004"/>
    </source>
</evidence>
<evidence type="ECO:0000313" key="9">
    <source>
        <dbReference type="EMBL" id="MCU4972346.1"/>
    </source>
</evidence>
<feature type="transmembrane region" description="Helical" evidence="7">
    <location>
        <begin position="176"/>
        <end position="198"/>
    </location>
</feature>
<dbReference type="Proteomes" id="UP001320972">
    <property type="component" value="Unassembled WGS sequence"/>
</dbReference>
<dbReference type="SUPFAM" id="SSF46548">
    <property type="entry name" value="alpha-helical ferredoxin"/>
    <property type="match status" value="1"/>
</dbReference>
<keyword evidence="4" id="KW-0560">Oxidoreductase</keyword>
<keyword evidence="7" id="KW-1133">Transmembrane helix</keyword>
<dbReference type="InterPro" id="IPR017896">
    <property type="entry name" value="4Fe4S_Fe-S-bd"/>
</dbReference>
<feature type="transmembrane region" description="Helical" evidence="7">
    <location>
        <begin position="27"/>
        <end position="45"/>
    </location>
</feature>
<evidence type="ECO:0000259" key="8">
    <source>
        <dbReference type="PROSITE" id="PS51379"/>
    </source>
</evidence>
<comment type="similarity">
    <text evidence="1">Belongs to the HdrC family.</text>
</comment>
<dbReference type="Gene3D" id="1.20.950.20">
    <property type="entry name" value="Transmembrane di-heme cytochromes, Chain C"/>
    <property type="match status" value="1"/>
</dbReference>